<feature type="domain" description="Beta-lactamase-related" evidence="2">
    <location>
        <begin position="61"/>
        <end position="412"/>
    </location>
</feature>
<dbReference type="Proteomes" id="UP000199158">
    <property type="component" value="Unassembled WGS sequence"/>
</dbReference>
<keyword evidence="1" id="KW-0732">Signal</keyword>
<keyword evidence="4" id="KW-1185">Reference proteome</keyword>
<evidence type="ECO:0000256" key="1">
    <source>
        <dbReference type="SAM" id="SignalP"/>
    </source>
</evidence>
<dbReference type="InterPro" id="IPR050491">
    <property type="entry name" value="AmpC-like"/>
</dbReference>
<dbReference type="PANTHER" id="PTHR46825">
    <property type="entry name" value="D-ALANYL-D-ALANINE-CARBOXYPEPTIDASE/ENDOPEPTIDASE AMPH"/>
    <property type="match status" value="1"/>
</dbReference>
<dbReference type="PANTHER" id="PTHR46825:SF9">
    <property type="entry name" value="BETA-LACTAMASE-RELATED DOMAIN-CONTAINING PROTEIN"/>
    <property type="match status" value="1"/>
</dbReference>
<dbReference type="SUPFAM" id="SSF56601">
    <property type="entry name" value="beta-lactamase/transpeptidase-like"/>
    <property type="match status" value="1"/>
</dbReference>
<proteinExistence type="predicted"/>
<evidence type="ECO:0000313" key="4">
    <source>
        <dbReference type="Proteomes" id="UP000199158"/>
    </source>
</evidence>
<gene>
    <name evidence="3" type="ORF">SAMN05216180_1123</name>
</gene>
<dbReference type="Pfam" id="PF00144">
    <property type="entry name" value="Beta-lactamase"/>
    <property type="match status" value="1"/>
</dbReference>
<organism evidence="3 4">
    <name type="scientific">Hydrogenoanaerobacterium saccharovorans</name>
    <dbReference type="NCBI Taxonomy" id="474960"/>
    <lineage>
        <taxon>Bacteria</taxon>
        <taxon>Bacillati</taxon>
        <taxon>Bacillota</taxon>
        <taxon>Clostridia</taxon>
        <taxon>Eubacteriales</taxon>
        <taxon>Oscillospiraceae</taxon>
        <taxon>Hydrogenoanaerobacterium</taxon>
    </lineage>
</organism>
<accession>A0A1H8A8E5</accession>
<dbReference type="InterPro" id="IPR012338">
    <property type="entry name" value="Beta-lactam/transpept-like"/>
</dbReference>
<evidence type="ECO:0000259" key="2">
    <source>
        <dbReference type="Pfam" id="PF00144"/>
    </source>
</evidence>
<dbReference type="AlphaFoldDB" id="A0A1H8A8E5"/>
<dbReference type="STRING" id="474960.SAMN05216180_1123"/>
<sequence>MFTKIFCAILSLSLCSGMLTGCTKSNKTGSIQSDPVQVEPVQIEEPQIPYSNHISANKEKLDAAVDQINKDYGVMGSSVAVWEHDAIVYSHSYGTASLRKTQSINEITGEVTTADTTPANCGTKYRVASISKIVTTMLAMQLQEQGRLSLETDIAALVNEKLQNPYYPNDKATIEMLMTHTSGIIDGAGYKSAINKQPFPALDVVLQRNNFSGLKPGSSYSYSNFGMGLVAGAIENVTGEPFCDYAKNALFEPLGIDASFVTDYIKDRNSIATFGSEDPLSWGNMKEIYGQIPVGQMYLLGHGNLFISAEDSAQIGIILSGDGTYQGKCYLKKETLDNIHSPRVYDYKTNVTRGLAVQITSDIIEGVTLYGHQGNAYGAISCIFYDPSTQRGVVFLTNGASAKRAESQIYAVNDAIVKQIWQYL</sequence>
<dbReference type="EMBL" id="FOCG01000001">
    <property type="protein sequence ID" value="SEM65807.1"/>
    <property type="molecule type" value="Genomic_DNA"/>
</dbReference>
<dbReference type="PROSITE" id="PS51257">
    <property type="entry name" value="PROKAR_LIPOPROTEIN"/>
    <property type="match status" value="1"/>
</dbReference>
<dbReference type="RefSeq" id="WP_092752474.1">
    <property type="nucleotide sequence ID" value="NZ_FOCG01000001.1"/>
</dbReference>
<reference evidence="3 4" key="1">
    <citation type="submission" date="2016-10" db="EMBL/GenBank/DDBJ databases">
        <authorList>
            <person name="de Groot N.N."/>
        </authorList>
    </citation>
    <scope>NUCLEOTIDE SEQUENCE [LARGE SCALE GENOMIC DNA]</scope>
    <source>
        <strain evidence="3 4">CGMCC 1.5070</strain>
    </source>
</reference>
<name>A0A1H8A8E5_9FIRM</name>
<evidence type="ECO:0000313" key="3">
    <source>
        <dbReference type="EMBL" id="SEM65807.1"/>
    </source>
</evidence>
<dbReference type="InterPro" id="IPR001466">
    <property type="entry name" value="Beta-lactam-related"/>
</dbReference>
<protein>
    <submittedName>
        <fullName evidence="3">CubicO group peptidase, beta-lactamase class C family</fullName>
    </submittedName>
</protein>
<feature type="chain" id="PRO_5038682859" evidence="1">
    <location>
        <begin position="22"/>
        <end position="424"/>
    </location>
</feature>
<feature type="signal peptide" evidence="1">
    <location>
        <begin position="1"/>
        <end position="21"/>
    </location>
</feature>
<dbReference type="OrthoDB" id="9797709at2"/>
<dbReference type="Gene3D" id="3.40.710.10">
    <property type="entry name" value="DD-peptidase/beta-lactamase superfamily"/>
    <property type="match status" value="1"/>
</dbReference>